<evidence type="ECO:0000256" key="8">
    <source>
        <dbReference type="SAM" id="MobiDB-lite"/>
    </source>
</evidence>
<feature type="transmembrane region" description="Helical" evidence="9">
    <location>
        <begin position="95"/>
        <end position="116"/>
    </location>
</feature>
<feature type="transmembrane region" description="Helical" evidence="9">
    <location>
        <begin position="136"/>
        <end position="161"/>
    </location>
</feature>
<feature type="transmembrane region" description="Helical" evidence="9">
    <location>
        <begin position="256"/>
        <end position="278"/>
    </location>
</feature>
<feature type="transmembrane region" description="Helical" evidence="9">
    <location>
        <begin position="168"/>
        <end position="185"/>
    </location>
</feature>
<feature type="transmembrane region" description="Helical" evidence="9">
    <location>
        <begin position="337"/>
        <end position="357"/>
    </location>
</feature>
<accession>A0ABV6XQS4</accession>
<evidence type="ECO:0000313" key="10">
    <source>
        <dbReference type="EMBL" id="MFC1440614.1"/>
    </source>
</evidence>
<evidence type="ECO:0000256" key="2">
    <source>
        <dbReference type="ARBA" id="ARBA00022448"/>
    </source>
</evidence>
<dbReference type="Proteomes" id="UP001592581">
    <property type="component" value="Unassembled WGS sequence"/>
</dbReference>
<feature type="transmembrane region" description="Helical" evidence="9">
    <location>
        <begin position="290"/>
        <end position="306"/>
    </location>
</feature>
<feature type="transmembrane region" description="Helical" evidence="9">
    <location>
        <begin position="55"/>
        <end position="74"/>
    </location>
</feature>
<comment type="caution">
    <text evidence="10">The sequence shown here is derived from an EMBL/GenBank/DDBJ whole genome shotgun (WGS) entry which is preliminary data.</text>
</comment>
<evidence type="ECO:0000256" key="7">
    <source>
        <dbReference type="ARBA" id="ARBA00023136"/>
    </source>
</evidence>
<keyword evidence="3" id="KW-1003">Cell membrane</keyword>
<keyword evidence="4" id="KW-0997">Cell inner membrane</keyword>
<keyword evidence="11" id="KW-1185">Reference proteome</keyword>
<feature type="transmembrane region" description="Helical" evidence="9">
    <location>
        <begin position="213"/>
        <end position="233"/>
    </location>
</feature>
<feature type="transmembrane region" description="Helical" evidence="9">
    <location>
        <begin position="313"/>
        <end position="331"/>
    </location>
</feature>
<dbReference type="CDD" id="cd06579">
    <property type="entry name" value="TM_PBP1_transp_AraH_like"/>
    <property type="match status" value="1"/>
</dbReference>
<gene>
    <name evidence="10" type="ORF">ABUW04_20355</name>
</gene>
<keyword evidence="2" id="KW-0813">Transport</keyword>
<reference evidence="10 11" key="1">
    <citation type="submission" date="2024-06" db="EMBL/GenBank/DDBJ databases">
        <authorList>
            <person name="Lee S.D."/>
        </authorList>
    </citation>
    <scope>NUCLEOTIDE SEQUENCE [LARGE SCALE GENOMIC DNA]</scope>
    <source>
        <strain evidence="10 11">N1-10</strain>
    </source>
</reference>
<evidence type="ECO:0000256" key="6">
    <source>
        <dbReference type="ARBA" id="ARBA00022989"/>
    </source>
</evidence>
<dbReference type="EMBL" id="JBEUKS010000007">
    <property type="protein sequence ID" value="MFC1440614.1"/>
    <property type="molecule type" value="Genomic_DNA"/>
</dbReference>
<evidence type="ECO:0000256" key="5">
    <source>
        <dbReference type="ARBA" id="ARBA00022692"/>
    </source>
</evidence>
<organism evidence="10 11">
    <name type="scientific">Streptacidiphilus jeojiensis</name>
    <dbReference type="NCBI Taxonomy" id="3229225"/>
    <lineage>
        <taxon>Bacteria</taxon>
        <taxon>Bacillati</taxon>
        <taxon>Actinomycetota</taxon>
        <taxon>Actinomycetes</taxon>
        <taxon>Kitasatosporales</taxon>
        <taxon>Streptomycetaceae</taxon>
        <taxon>Streptacidiphilus</taxon>
    </lineage>
</organism>
<evidence type="ECO:0000256" key="9">
    <source>
        <dbReference type="SAM" id="Phobius"/>
    </source>
</evidence>
<evidence type="ECO:0000256" key="1">
    <source>
        <dbReference type="ARBA" id="ARBA00004651"/>
    </source>
</evidence>
<dbReference type="PANTHER" id="PTHR32196">
    <property type="entry name" value="ABC TRANSPORTER PERMEASE PROTEIN YPHD-RELATED-RELATED"/>
    <property type="match status" value="1"/>
</dbReference>
<evidence type="ECO:0000313" key="11">
    <source>
        <dbReference type="Proteomes" id="UP001592581"/>
    </source>
</evidence>
<dbReference type="InterPro" id="IPR001851">
    <property type="entry name" value="ABC_transp_permease"/>
</dbReference>
<feature type="region of interest" description="Disordered" evidence="8">
    <location>
        <begin position="24"/>
        <end position="44"/>
    </location>
</feature>
<evidence type="ECO:0000256" key="3">
    <source>
        <dbReference type="ARBA" id="ARBA00022475"/>
    </source>
</evidence>
<dbReference type="Pfam" id="PF02653">
    <property type="entry name" value="BPD_transp_2"/>
    <property type="match status" value="1"/>
</dbReference>
<evidence type="ECO:0000256" key="4">
    <source>
        <dbReference type="ARBA" id="ARBA00022519"/>
    </source>
</evidence>
<protein>
    <submittedName>
        <fullName evidence="10">ABC transporter permease</fullName>
    </submittedName>
</protein>
<comment type="subcellular location">
    <subcellularLocation>
        <location evidence="1">Cell membrane</location>
        <topology evidence="1">Multi-pass membrane protein</topology>
    </subcellularLocation>
</comment>
<sequence>MDAARQHDQNIEHDVSQDVSQGISQGVDQGASHDADRGVPRRPVPGLASRVRTVSARYAVIAVWAAMIAVYAAAEPGLFLRTPTFQTIFSSQQPLVFLTMALLCTICVGEFVDLSVPAVFSFSATLLPVLVVDHGWAVWPAAAVAVLAGVAIGAVNGLLVVVAEVNTIVVTLGMSTLLGGISLWMSHLNSVSGLSAGFGRIALYEVGGLPVSFYYGLVLVAGFAYLLAFSPLGRHMRFVGASREVSRLSGVRVDRIRFGSFVAAGLLCGVGAVIAVAALGGYNPTTADSYLLPTFAAVFLGTAIIEPGTFNPVGTLIGIYFLETGILGLQLLGLQAWVSPVFYGGVLVVAVTLSTLLRRRRR</sequence>
<name>A0ABV6XQS4_9ACTN</name>
<dbReference type="RefSeq" id="WP_380566090.1">
    <property type="nucleotide sequence ID" value="NZ_JBEUKS010000007.1"/>
</dbReference>
<keyword evidence="5 9" id="KW-0812">Transmembrane</keyword>
<keyword evidence="7 9" id="KW-0472">Membrane</keyword>
<dbReference type="PANTHER" id="PTHR32196:SF21">
    <property type="entry name" value="ABC TRANSPORTER PERMEASE PROTEIN YPHD-RELATED"/>
    <property type="match status" value="1"/>
</dbReference>
<proteinExistence type="predicted"/>
<keyword evidence="6 9" id="KW-1133">Transmembrane helix</keyword>